<sequence length="233" mass="26876">MIKNTKQDTLMFRLNFSTLFINTFVESTLSGTNQINVVNKLVLVKDFSKIDWCKYILDCLVSRKQLWRRDDNICYYSGPILVLTLVYMYRIKFTGLKIVKRLPFVRNVTDEMLDGMMRDYCAEEVFVAVIEHSYGVILSEKKNIEKALKHGIEKFPDNLMLKEWCEKNKELFKEVNNAETGGMKYNEASFDDHSNKGEADGGKVEGFSPVRGLVVHGEKKDDGGGLVHLIWIR</sequence>
<gene>
    <name evidence="2" type="ORF">LSALG_LOCUS26220</name>
</gene>
<keyword evidence="1" id="KW-0472">Membrane</keyword>
<accession>A0AA35Z7P3</accession>
<feature type="transmembrane region" description="Helical" evidence="1">
    <location>
        <begin position="73"/>
        <end position="91"/>
    </location>
</feature>
<evidence type="ECO:0000256" key="1">
    <source>
        <dbReference type="SAM" id="Phobius"/>
    </source>
</evidence>
<dbReference type="EMBL" id="OX465081">
    <property type="protein sequence ID" value="CAI9286822.1"/>
    <property type="molecule type" value="Genomic_DNA"/>
</dbReference>
<proteinExistence type="predicted"/>
<protein>
    <submittedName>
        <fullName evidence="2">Uncharacterized protein</fullName>
    </submittedName>
</protein>
<dbReference type="AlphaFoldDB" id="A0AA35Z7P3"/>
<reference evidence="2" key="1">
    <citation type="submission" date="2023-04" db="EMBL/GenBank/DDBJ databases">
        <authorList>
            <person name="Vijverberg K."/>
            <person name="Xiong W."/>
            <person name="Schranz E."/>
        </authorList>
    </citation>
    <scope>NUCLEOTIDE SEQUENCE</scope>
</reference>
<organism evidence="2 3">
    <name type="scientific">Lactuca saligna</name>
    <name type="common">Willowleaf lettuce</name>
    <dbReference type="NCBI Taxonomy" id="75948"/>
    <lineage>
        <taxon>Eukaryota</taxon>
        <taxon>Viridiplantae</taxon>
        <taxon>Streptophyta</taxon>
        <taxon>Embryophyta</taxon>
        <taxon>Tracheophyta</taxon>
        <taxon>Spermatophyta</taxon>
        <taxon>Magnoliopsida</taxon>
        <taxon>eudicotyledons</taxon>
        <taxon>Gunneridae</taxon>
        <taxon>Pentapetalae</taxon>
        <taxon>asterids</taxon>
        <taxon>campanulids</taxon>
        <taxon>Asterales</taxon>
        <taxon>Asteraceae</taxon>
        <taxon>Cichorioideae</taxon>
        <taxon>Cichorieae</taxon>
        <taxon>Lactucinae</taxon>
        <taxon>Lactuca</taxon>
    </lineage>
</organism>
<dbReference type="Proteomes" id="UP001177003">
    <property type="component" value="Chromosome 5"/>
</dbReference>
<evidence type="ECO:0000313" key="3">
    <source>
        <dbReference type="Proteomes" id="UP001177003"/>
    </source>
</evidence>
<dbReference type="PANTHER" id="PTHR34835">
    <property type="entry name" value="OS07G0283600 PROTEIN-RELATED"/>
    <property type="match status" value="1"/>
</dbReference>
<keyword evidence="1" id="KW-1133">Transmembrane helix</keyword>
<keyword evidence="1" id="KW-0812">Transmembrane</keyword>
<name>A0AA35Z7P3_LACSI</name>
<dbReference type="PANTHER" id="PTHR34835:SF90">
    <property type="entry name" value="AMINOTRANSFERASE-LIKE PLANT MOBILE DOMAIN-CONTAINING PROTEIN"/>
    <property type="match status" value="1"/>
</dbReference>
<keyword evidence="3" id="KW-1185">Reference proteome</keyword>
<evidence type="ECO:0000313" key="2">
    <source>
        <dbReference type="EMBL" id="CAI9286822.1"/>
    </source>
</evidence>